<accession>A0A1G6RP37</accession>
<evidence type="ECO:0000313" key="4">
    <source>
        <dbReference type="EMBL" id="SDD06422.1"/>
    </source>
</evidence>
<dbReference type="RefSeq" id="WP_093184014.1">
    <property type="nucleotide sequence ID" value="NZ_FMYH01000005.1"/>
</dbReference>
<evidence type="ECO:0000259" key="3">
    <source>
        <dbReference type="Pfam" id="PF16859"/>
    </source>
</evidence>
<dbReference type="Gene3D" id="1.10.357.10">
    <property type="entry name" value="Tetracycline Repressor, domain 2"/>
    <property type="match status" value="1"/>
</dbReference>
<keyword evidence="2" id="KW-0804">Transcription</keyword>
<evidence type="ECO:0000256" key="2">
    <source>
        <dbReference type="ARBA" id="ARBA00023163"/>
    </source>
</evidence>
<name>A0A1G6RP37_9MICO</name>
<sequence length="86" mass="9420">MSDAALARAYWGSHVSRRRSAMVALLQAGIDRGDLRADIDIDACIDLINGVLYYQVVVRGASLSDADVVARCREGIRVAWRGMARI</sequence>
<evidence type="ECO:0000256" key="1">
    <source>
        <dbReference type="ARBA" id="ARBA00023015"/>
    </source>
</evidence>
<dbReference type="InterPro" id="IPR036271">
    <property type="entry name" value="Tet_transcr_reg_TetR-rel_C_sf"/>
</dbReference>
<dbReference type="Proteomes" id="UP000199039">
    <property type="component" value="Unassembled WGS sequence"/>
</dbReference>
<dbReference type="AlphaFoldDB" id="A0A1G6RP37"/>
<organism evidence="4 5">
    <name type="scientific">Sanguibacter gelidistatuariae</name>
    <dbReference type="NCBI Taxonomy" id="1814289"/>
    <lineage>
        <taxon>Bacteria</taxon>
        <taxon>Bacillati</taxon>
        <taxon>Actinomycetota</taxon>
        <taxon>Actinomycetes</taxon>
        <taxon>Micrococcales</taxon>
        <taxon>Sanguibacteraceae</taxon>
        <taxon>Sanguibacter</taxon>
    </lineage>
</organism>
<keyword evidence="1" id="KW-0805">Transcription regulation</keyword>
<reference evidence="4 5" key="1">
    <citation type="submission" date="2016-09" db="EMBL/GenBank/DDBJ databases">
        <authorList>
            <person name="Capua I."/>
            <person name="De Benedictis P."/>
            <person name="Joannis T."/>
            <person name="Lombin L.H."/>
            <person name="Cattoli G."/>
        </authorList>
    </citation>
    <scope>NUCLEOTIDE SEQUENCE [LARGE SCALE GENOMIC DNA]</scope>
    <source>
        <strain evidence="4 5">ISLP-3</strain>
    </source>
</reference>
<gene>
    <name evidence="4" type="ORF">SAMN05216410_2741</name>
</gene>
<protein>
    <submittedName>
        <fullName evidence="4">Transcriptional repressor C-terminal</fullName>
    </submittedName>
</protein>
<dbReference type="OrthoDB" id="9796019at2"/>
<dbReference type="InterPro" id="IPR011075">
    <property type="entry name" value="TetR_C"/>
</dbReference>
<dbReference type="STRING" id="1814289.SAMN05216410_2741"/>
<keyword evidence="5" id="KW-1185">Reference proteome</keyword>
<feature type="domain" description="Tetracyclin repressor-like C-terminal" evidence="3">
    <location>
        <begin position="2"/>
        <end position="69"/>
    </location>
</feature>
<dbReference type="EMBL" id="FMYH01000005">
    <property type="protein sequence ID" value="SDD06422.1"/>
    <property type="molecule type" value="Genomic_DNA"/>
</dbReference>
<dbReference type="SUPFAM" id="SSF48498">
    <property type="entry name" value="Tetracyclin repressor-like, C-terminal domain"/>
    <property type="match status" value="1"/>
</dbReference>
<proteinExistence type="predicted"/>
<dbReference type="Pfam" id="PF16859">
    <property type="entry name" value="TetR_C_11"/>
    <property type="match status" value="1"/>
</dbReference>
<evidence type="ECO:0000313" key="5">
    <source>
        <dbReference type="Proteomes" id="UP000199039"/>
    </source>
</evidence>